<evidence type="ECO:0000313" key="1">
    <source>
        <dbReference type="EMBL" id="MBB6550172.1"/>
    </source>
</evidence>
<keyword evidence="2" id="KW-1185">Reference proteome</keyword>
<accession>A0A7X0TZX8</accession>
<dbReference type="Proteomes" id="UP000565579">
    <property type="component" value="Unassembled WGS sequence"/>
</dbReference>
<reference evidence="1 2" key="1">
    <citation type="submission" date="2020-08" db="EMBL/GenBank/DDBJ databases">
        <title>Sequencing the genomes of 1000 actinobacteria strains.</title>
        <authorList>
            <person name="Klenk H.-P."/>
        </authorList>
    </citation>
    <scope>NUCLEOTIDE SEQUENCE [LARGE SCALE GENOMIC DNA]</scope>
    <source>
        <strain evidence="1 2">DSM 43768</strain>
    </source>
</reference>
<dbReference type="AlphaFoldDB" id="A0A7X0TZX8"/>
<sequence length="34" mass="3849">MCVRPAGLIAHAHTRLPGAYQFELPDTRLVIDWT</sequence>
<protein>
    <submittedName>
        <fullName evidence="1">Uncharacterized protein</fullName>
    </submittedName>
</protein>
<proteinExistence type="predicted"/>
<evidence type="ECO:0000313" key="2">
    <source>
        <dbReference type="Proteomes" id="UP000565579"/>
    </source>
</evidence>
<gene>
    <name evidence="1" type="ORF">HD593_004967</name>
</gene>
<organism evidence="1 2">
    <name type="scientific">Nonomuraea rubra</name>
    <dbReference type="NCBI Taxonomy" id="46180"/>
    <lineage>
        <taxon>Bacteria</taxon>
        <taxon>Bacillati</taxon>
        <taxon>Actinomycetota</taxon>
        <taxon>Actinomycetes</taxon>
        <taxon>Streptosporangiales</taxon>
        <taxon>Streptosporangiaceae</taxon>
        <taxon>Nonomuraea</taxon>
    </lineage>
</organism>
<name>A0A7X0TZX8_9ACTN</name>
<dbReference type="EMBL" id="JACHMI010000001">
    <property type="protein sequence ID" value="MBB6550172.1"/>
    <property type="molecule type" value="Genomic_DNA"/>
</dbReference>
<comment type="caution">
    <text evidence="1">The sequence shown here is derived from an EMBL/GenBank/DDBJ whole genome shotgun (WGS) entry which is preliminary data.</text>
</comment>